<dbReference type="Proteomes" id="UP000187001">
    <property type="component" value="Unassembled WGS sequence"/>
</dbReference>
<dbReference type="RefSeq" id="WP_076206187.1">
    <property type="nucleotide sequence ID" value="NZ_MBER01000097.1"/>
</dbReference>
<sequence length="78" mass="9140">MDKPQRPSSVVKFGSQLLLKVGYLSPQIRVSDTGQVLVGVFTDRLREYPTDWTFEEAESALREHERLEREYQEATRRI</sequence>
<evidence type="ECO:0000313" key="2">
    <source>
        <dbReference type="Proteomes" id="UP000187001"/>
    </source>
</evidence>
<accession>A0ABD6QJ46</accession>
<name>A0ABD6QJ46_MYCFO</name>
<comment type="caution">
    <text evidence="1">The sequence shown here is derived from an EMBL/GenBank/DDBJ whole genome shotgun (WGS) entry which is preliminary data.</text>
</comment>
<protein>
    <submittedName>
        <fullName evidence="1">Uncharacterized protein</fullName>
    </submittedName>
</protein>
<proteinExistence type="predicted"/>
<dbReference type="AlphaFoldDB" id="A0ABD6QJ46"/>
<reference evidence="1 2" key="1">
    <citation type="submission" date="2016-07" db="EMBL/GenBank/DDBJ databases">
        <authorList>
            <person name="Sutton G."/>
            <person name="Brinkac L."/>
            <person name="Sanka R."/>
            <person name="Adams M."/>
            <person name="Lau E."/>
            <person name="Kumar A."/>
            <person name="Macaden R."/>
        </authorList>
    </citation>
    <scope>NUCLEOTIDE SEQUENCE [LARGE SCALE GENOMIC DNA]</scope>
    <source>
        <strain evidence="1 2">GA-0871</strain>
    </source>
</reference>
<dbReference type="EMBL" id="MBER01000097">
    <property type="protein sequence ID" value="OMC41889.1"/>
    <property type="molecule type" value="Genomic_DNA"/>
</dbReference>
<evidence type="ECO:0000313" key="1">
    <source>
        <dbReference type="EMBL" id="OMC41889.1"/>
    </source>
</evidence>
<gene>
    <name evidence="1" type="ORF">A5742_31405</name>
</gene>
<organism evidence="1 2">
    <name type="scientific">Mycolicibacterium fortuitum</name>
    <name type="common">Mycobacterium fortuitum</name>
    <dbReference type="NCBI Taxonomy" id="1766"/>
    <lineage>
        <taxon>Bacteria</taxon>
        <taxon>Bacillati</taxon>
        <taxon>Actinomycetota</taxon>
        <taxon>Actinomycetes</taxon>
        <taxon>Mycobacteriales</taxon>
        <taxon>Mycobacteriaceae</taxon>
        <taxon>Mycolicibacterium</taxon>
    </lineage>
</organism>